<name>A0A6G1I0B8_9PEZI</name>
<dbReference type="AlphaFoldDB" id="A0A6G1I0B8"/>
<accession>A0A6G1I0B8</accession>
<protein>
    <submittedName>
        <fullName evidence="2">Uncharacterized protein</fullName>
    </submittedName>
</protein>
<feature type="chain" id="PRO_5026075214" evidence="1">
    <location>
        <begin position="20"/>
        <end position="79"/>
    </location>
</feature>
<evidence type="ECO:0000256" key="1">
    <source>
        <dbReference type="SAM" id="SignalP"/>
    </source>
</evidence>
<evidence type="ECO:0000313" key="3">
    <source>
        <dbReference type="Proteomes" id="UP000799640"/>
    </source>
</evidence>
<dbReference type="Proteomes" id="UP000799640">
    <property type="component" value="Unassembled WGS sequence"/>
</dbReference>
<keyword evidence="1" id="KW-0732">Signal</keyword>
<keyword evidence="3" id="KW-1185">Reference proteome</keyword>
<gene>
    <name evidence="2" type="ORF">EJ06DRAFT_555359</name>
</gene>
<organism evidence="2 3">
    <name type="scientific">Trichodelitschia bisporula</name>
    <dbReference type="NCBI Taxonomy" id="703511"/>
    <lineage>
        <taxon>Eukaryota</taxon>
        <taxon>Fungi</taxon>
        <taxon>Dikarya</taxon>
        <taxon>Ascomycota</taxon>
        <taxon>Pezizomycotina</taxon>
        <taxon>Dothideomycetes</taxon>
        <taxon>Dothideomycetes incertae sedis</taxon>
        <taxon>Phaeotrichales</taxon>
        <taxon>Phaeotrichaceae</taxon>
        <taxon>Trichodelitschia</taxon>
    </lineage>
</organism>
<reference evidence="2" key="1">
    <citation type="journal article" date="2020" name="Stud. Mycol.">
        <title>101 Dothideomycetes genomes: a test case for predicting lifestyles and emergence of pathogens.</title>
        <authorList>
            <person name="Haridas S."/>
            <person name="Albert R."/>
            <person name="Binder M."/>
            <person name="Bloem J."/>
            <person name="Labutti K."/>
            <person name="Salamov A."/>
            <person name="Andreopoulos B."/>
            <person name="Baker S."/>
            <person name="Barry K."/>
            <person name="Bills G."/>
            <person name="Bluhm B."/>
            <person name="Cannon C."/>
            <person name="Castanera R."/>
            <person name="Culley D."/>
            <person name="Daum C."/>
            <person name="Ezra D."/>
            <person name="Gonzalez J."/>
            <person name="Henrissat B."/>
            <person name="Kuo A."/>
            <person name="Liang C."/>
            <person name="Lipzen A."/>
            <person name="Lutzoni F."/>
            <person name="Magnuson J."/>
            <person name="Mondo S."/>
            <person name="Nolan M."/>
            <person name="Ohm R."/>
            <person name="Pangilinan J."/>
            <person name="Park H.-J."/>
            <person name="Ramirez L."/>
            <person name="Alfaro M."/>
            <person name="Sun H."/>
            <person name="Tritt A."/>
            <person name="Yoshinaga Y."/>
            <person name="Zwiers L.-H."/>
            <person name="Turgeon B."/>
            <person name="Goodwin S."/>
            <person name="Spatafora J."/>
            <person name="Crous P."/>
            <person name="Grigoriev I."/>
        </authorList>
    </citation>
    <scope>NUCLEOTIDE SEQUENCE</scope>
    <source>
        <strain evidence="2">CBS 262.69</strain>
    </source>
</reference>
<dbReference type="OrthoDB" id="449091at2759"/>
<dbReference type="EMBL" id="ML996692">
    <property type="protein sequence ID" value="KAF2401702.1"/>
    <property type="molecule type" value="Genomic_DNA"/>
</dbReference>
<proteinExistence type="predicted"/>
<evidence type="ECO:0000313" key="2">
    <source>
        <dbReference type="EMBL" id="KAF2401702.1"/>
    </source>
</evidence>
<sequence length="79" mass="8622">MKFILSALALLASVAVVSAGPPGVLESRQTTCDVYACGWCHWYYNNKPTPDGGSAYTCLNMDGSEREPCPFCFDQPYCC</sequence>
<feature type="signal peptide" evidence="1">
    <location>
        <begin position="1"/>
        <end position="19"/>
    </location>
</feature>